<keyword evidence="1" id="KW-0802">TPR repeat</keyword>
<dbReference type="KEGG" id="talb:FTW19_20120"/>
<organism evidence="2 3">
    <name type="scientific">Terriglobus albidus</name>
    <dbReference type="NCBI Taxonomy" id="1592106"/>
    <lineage>
        <taxon>Bacteria</taxon>
        <taxon>Pseudomonadati</taxon>
        <taxon>Acidobacteriota</taxon>
        <taxon>Terriglobia</taxon>
        <taxon>Terriglobales</taxon>
        <taxon>Acidobacteriaceae</taxon>
        <taxon>Terriglobus</taxon>
    </lineage>
</organism>
<evidence type="ECO:0000313" key="2">
    <source>
        <dbReference type="EMBL" id="QEE30083.1"/>
    </source>
</evidence>
<keyword evidence="3" id="KW-1185">Reference proteome</keyword>
<protein>
    <submittedName>
        <fullName evidence="2">Tetratricopeptide repeat protein</fullName>
    </submittedName>
</protein>
<gene>
    <name evidence="2" type="ORF">FTW19_20120</name>
</gene>
<dbReference type="SUPFAM" id="SSF48452">
    <property type="entry name" value="TPR-like"/>
    <property type="match status" value="2"/>
</dbReference>
<dbReference type="SMART" id="SM00028">
    <property type="entry name" value="TPR"/>
    <property type="match status" value="3"/>
</dbReference>
<proteinExistence type="predicted"/>
<dbReference type="InterPro" id="IPR011990">
    <property type="entry name" value="TPR-like_helical_dom_sf"/>
</dbReference>
<reference evidence="2 3" key="1">
    <citation type="submission" date="2019-08" db="EMBL/GenBank/DDBJ databases">
        <title>Complete genome sequence of Terriglobus albidus strain ORNL.</title>
        <authorList>
            <person name="Podar M."/>
        </authorList>
    </citation>
    <scope>NUCLEOTIDE SEQUENCE [LARGE SCALE GENOMIC DNA]</scope>
    <source>
        <strain evidence="2 3">ORNL</strain>
    </source>
</reference>
<accession>A0A5B9ED35</accession>
<evidence type="ECO:0000313" key="3">
    <source>
        <dbReference type="Proteomes" id="UP000321820"/>
    </source>
</evidence>
<name>A0A5B9ED35_9BACT</name>
<dbReference type="Gene3D" id="1.25.40.10">
    <property type="entry name" value="Tetratricopeptide repeat domain"/>
    <property type="match status" value="2"/>
</dbReference>
<evidence type="ECO:0000256" key="1">
    <source>
        <dbReference type="PROSITE-ProRule" id="PRU00339"/>
    </source>
</evidence>
<feature type="repeat" description="TPR" evidence="1">
    <location>
        <begin position="231"/>
        <end position="264"/>
    </location>
</feature>
<dbReference type="InterPro" id="IPR019734">
    <property type="entry name" value="TPR_rpt"/>
</dbReference>
<dbReference type="EMBL" id="CP042806">
    <property type="protein sequence ID" value="QEE30083.1"/>
    <property type="molecule type" value="Genomic_DNA"/>
</dbReference>
<dbReference type="Proteomes" id="UP000321820">
    <property type="component" value="Chromosome"/>
</dbReference>
<sequence>MRYQLEQNEQTISRPQRIRDLELGPMPLGLQFLTKLTAALKRLQIAKGINMLEEQQAWIKLDPRSAHSAELLLCIAQWVDVGYRNYELIDLLLKRFSPKLRRRMPFGDYFRLRMVEAFRALSAEDADTAIEILEVVLKAGRELEDEKLTTLAHFWKARSHRKKGEYDMALHHIVQARSLTQKTSEETMSTAVIQIQECWLLFQKGLHKEALQLLDHAEAVLKTTDYDLALANIESARGRIVRRAGQYTKALAHFDRAIAIYSAQHADHRNLARTLVNAAYTKRLLALQLRKRIDARARRPDRLRSGAESAGNERSRGNLHARYNEICREALAQLERGIEIYTSHGYSSGIGSALLNAGHLHVDSGDIERGAQEALEAYTLALKKNDQILMARARMLQAATENARVDEGLGEDKDIEVHADTAKQYCDEAIALAQHTQNRRLLAGAYIMRGMTAASDFFQEWDVANECAVAASALLGSEDRDHLFEELSALKTLVLRVCGINDTLRAWSEGVLGDKTFQQITEEFAGMVIPKVWMRENKRISRVADRLSISPKKVRRLLRNAGVLDGHR</sequence>
<dbReference type="RefSeq" id="WP_147649353.1">
    <property type="nucleotide sequence ID" value="NZ_CP042806.1"/>
</dbReference>
<dbReference type="OrthoDB" id="107991at2"/>
<dbReference type="AlphaFoldDB" id="A0A5B9ED35"/>
<dbReference type="PROSITE" id="PS50005">
    <property type="entry name" value="TPR"/>
    <property type="match status" value="1"/>
</dbReference>